<keyword evidence="2" id="KW-1185">Reference proteome</keyword>
<accession>A0A365Y3D7</accession>
<protein>
    <recommendedName>
        <fullName evidence="3">DUF4397 domain-containing protein</fullName>
    </recommendedName>
</protein>
<name>A0A365Y3D7_9BACT</name>
<proteinExistence type="predicted"/>
<evidence type="ECO:0000313" key="1">
    <source>
        <dbReference type="EMBL" id="RBL93097.1"/>
    </source>
</evidence>
<dbReference type="AlphaFoldDB" id="A0A365Y3D7"/>
<gene>
    <name evidence="1" type="ORF">DF182_11145</name>
</gene>
<comment type="caution">
    <text evidence="1">The sequence shown here is derived from an EMBL/GenBank/DDBJ whole genome shotgun (WGS) entry which is preliminary data.</text>
</comment>
<sequence>MENYFGRVALTQVVLGDTTNLDIFYNGKKVGAMIKAPEAIPTVDVVLPAGQQAAKLSIYKAGTDSLVADTSIIITQNSAQSFRVISSRLLNINGFIGSAAVTPDSSKFQLFYYLNQSFNDYPEAEMYIYTSVGRPAVLTEVLVVKGLKKGVLDPRVFTLPCKSAAGATLNYVFKLKDSKTGNWILRQANTVNGSYIFMNMSYESFKGRFNLVSIIDVDGDTPETNKVKMVPNTI</sequence>
<organism evidence="1 2">
    <name type="scientific">Chitinophaga flava</name>
    <dbReference type="NCBI Taxonomy" id="2259036"/>
    <lineage>
        <taxon>Bacteria</taxon>
        <taxon>Pseudomonadati</taxon>
        <taxon>Bacteroidota</taxon>
        <taxon>Chitinophagia</taxon>
        <taxon>Chitinophagales</taxon>
        <taxon>Chitinophagaceae</taxon>
        <taxon>Chitinophaga</taxon>
    </lineage>
</organism>
<reference evidence="1 2" key="1">
    <citation type="submission" date="2018-05" db="EMBL/GenBank/DDBJ databases">
        <title>Chitinophaga sp. K3CV102501T nov., isolated from isolated from a monsoon evergreen broad-leaved forest soil.</title>
        <authorList>
            <person name="Lv Y."/>
        </authorList>
    </citation>
    <scope>NUCLEOTIDE SEQUENCE [LARGE SCALE GENOMIC DNA]</scope>
    <source>
        <strain evidence="1 2">GDMCC 1.1325</strain>
    </source>
</reference>
<dbReference type="EMBL" id="QFFJ01000001">
    <property type="protein sequence ID" value="RBL93097.1"/>
    <property type="molecule type" value="Genomic_DNA"/>
</dbReference>
<evidence type="ECO:0008006" key="3">
    <source>
        <dbReference type="Google" id="ProtNLM"/>
    </source>
</evidence>
<evidence type="ECO:0000313" key="2">
    <source>
        <dbReference type="Proteomes" id="UP000253410"/>
    </source>
</evidence>
<dbReference type="Proteomes" id="UP000253410">
    <property type="component" value="Unassembled WGS sequence"/>
</dbReference>